<dbReference type="GO" id="GO:0003964">
    <property type="term" value="F:RNA-directed DNA polymerase activity"/>
    <property type="evidence" value="ECO:0007669"/>
    <property type="project" value="UniProtKB-KW"/>
</dbReference>
<dbReference type="InterPro" id="IPR043502">
    <property type="entry name" value="DNA/RNA_pol_sf"/>
</dbReference>
<dbReference type="Pfam" id="PF13966">
    <property type="entry name" value="zf-RVT"/>
    <property type="match status" value="1"/>
</dbReference>
<dbReference type="PANTHER" id="PTHR33116:SF84">
    <property type="entry name" value="RNA-DIRECTED DNA POLYMERASE"/>
    <property type="match status" value="1"/>
</dbReference>
<name>A0A6L2M2Z3_TANCI</name>
<keyword evidence="2" id="KW-0695">RNA-directed DNA polymerase</keyword>
<accession>A0A6L2M2Z3</accession>
<dbReference type="EMBL" id="BKCJ010005739">
    <property type="protein sequence ID" value="GEU68378.1"/>
    <property type="molecule type" value="Genomic_DNA"/>
</dbReference>
<feature type="domain" description="Reverse transcriptase" evidence="1">
    <location>
        <begin position="1"/>
        <end position="140"/>
    </location>
</feature>
<keyword evidence="2" id="KW-0808">Transferase</keyword>
<gene>
    <name evidence="2" type="ORF">Tci_040356</name>
</gene>
<evidence type="ECO:0000313" key="2">
    <source>
        <dbReference type="EMBL" id="GEU68378.1"/>
    </source>
</evidence>
<dbReference type="Pfam" id="PF00078">
    <property type="entry name" value="RVT_1"/>
    <property type="match status" value="1"/>
</dbReference>
<dbReference type="SUPFAM" id="SSF56672">
    <property type="entry name" value="DNA/RNA polymerases"/>
    <property type="match status" value="1"/>
</dbReference>
<dbReference type="PROSITE" id="PS50878">
    <property type="entry name" value="RT_POL"/>
    <property type="match status" value="1"/>
</dbReference>
<organism evidence="2">
    <name type="scientific">Tanacetum cinerariifolium</name>
    <name type="common">Dalmatian daisy</name>
    <name type="synonym">Chrysanthemum cinerariifolium</name>
    <dbReference type="NCBI Taxonomy" id="118510"/>
    <lineage>
        <taxon>Eukaryota</taxon>
        <taxon>Viridiplantae</taxon>
        <taxon>Streptophyta</taxon>
        <taxon>Embryophyta</taxon>
        <taxon>Tracheophyta</taxon>
        <taxon>Spermatophyta</taxon>
        <taxon>Magnoliopsida</taxon>
        <taxon>eudicotyledons</taxon>
        <taxon>Gunneridae</taxon>
        <taxon>Pentapetalae</taxon>
        <taxon>asterids</taxon>
        <taxon>campanulids</taxon>
        <taxon>Asterales</taxon>
        <taxon>Asteraceae</taxon>
        <taxon>Asteroideae</taxon>
        <taxon>Anthemideae</taxon>
        <taxon>Anthemidinae</taxon>
        <taxon>Tanacetum</taxon>
    </lineage>
</organism>
<comment type="caution">
    <text evidence="2">The sequence shown here is derived from an EMBL/GenBank/DDBJ whole genome shotgun (WGS) entry which is preliminary data.</text>
</comment>
<dbReference type="InterPro" id="IPR026960">
    <property type="entry name" value="RVT-Znf"/>
</dbReference>
<protein>
    <submittedName>
        <fullName evidence="2">RNA-directed DNA polymerase, eukaryota, reverse transcriptase zinc-binding domain protein</fullName>
    </submittedName>
</protein>
<keyword evidence="2" id="KW-0548">Nucleotidyltransferase</keyword>
<dbReference type="InterPro" id="IPR000477">
    <property type="entry name" value="RT_dom"/>
</dbReference>
<sequence length="324" mass="38040">MVRWIMTCVSLATFTIGINGERYGYFKSGRGLRQGDPLSPYLFTLIMDVFCLMLARKVEENKKFKFHKGCKEMKFTHMSFADDLLVMCHDDVDSINVIKQALLEFSNSFALLELRNKIRPHRVHIIGNGKNVSMWNDMGYLKQFATNKDIHDARLNENCCVADMIENNEWIWPGKWKNNGQMVEFSIRDVWLDMKCVHPNVSWWKIIRFPQCNPRCAFILWMSVKEKLATQDKMVKWNKDQLLCPLCKKCNDSHEHLFFKCDFTNQIWEGVKHKMNIGRTYDKSGDIVNRVANLPCTNAIRSIPRRLILATTMEGKKFKTFFKQ</sequence>
<evidence type="ECO:0000259" key="1">
    <source>
        <dbReference type="PROSITE" id="PS50878"/>
    </source>
</evidence>
<reference evidence="2" key="1">
    <citation type="journal article" date="2019" name="Sci. Rep.">
        <title>Draft genome of Tanacetum cinerariifolium, the natural source of mosquito coil.</title>
        <authorList>
            <person name="Yamashiro T."/>
            <person name="Shiraishi A."/>
            <person name="Satake H."/>
            <person name="Nakayama K."/>
        </authorList>
    </citation>
    <scope>NUCLEOTIDE SEQUENCE</scope>
</reference>
<dbReference type="PANTHER" id="PTHR33116">
    <property type="entry name" value="REVERSE TRANSCRIPTASE ZINC-BINDING DOMAIN-CONTAINING PROTEIN-RELATED-RELATED"/>
    <property type="match status" value="1"/>
</dbReference>
<proteinExistence type="predicted"/>
<dbReference type="AlphaFoldDB" id="A0A6L2M2Z3"/>